<organism evidence="1 2">
    <name type="scientific">Hydnum rufescens UP504</name>
    <dbReference type="NCBI Taxonomy" id="1448309"/>
    <lineage>
        <taxon>Eukaryota</taxon>
        <taxon>Fungi</taxon>
        <taxon>Dikarya</taxon>
        <taxon>Basidiomycota</taxon>
        <taxon>Agaricomycotina</taxon>
        <taxon>Agaricomycetes</taxon>
        <taxon>Cantharellales</taxon>
        <taxon>Hydnaceae</taxon>
        <taxon>Hydnum</taxon>
    </lineage>
</organism>
<dbReference type="InterPro" id="IPR035979">
    <property type="entry name" value="RBD_domain_sf"/>
</dbReference>
<dbReference type="InterPro" id="IPR012677">
    <property type="entry name" value="Nucleotide-bd_a/b_plait_sf"/>
</dbReference>
<dbReference type="GO" id="GO:0003676">
    <property type="term" value="F:nucleic acid binding"/>
    <property type="evidence" value="ECO:0007669"/>
    <property type="project" value="InterPro"/>
</dbReference>
<dbReference type="Gene3D" id="3.30.70.330">
    <property type="match status" value="1"/>
</dbReference>
<name>A0A9P6AIL6_9AGAM</name>
<dbReference type="Proteomes" id="UP000886523">
    <property type="component" value="Unassembled WGS sequence"/>
</dbReference>
<dbReference type="SUPFAM" id="SSF54928">
    <property type="entry name" value="RNA-binding domain, RBD"/>
    <property type="match status" value="1"/>
</dbReference>
<reference evidence="1" key="1">
    <citation type="journal article" date="2020" name="Nat. Commun.">
        <title>Large-scale genome sequencing of mycorrhizal fungi provides insights into the early evolution of symbiotic traits.</title>
        <authorList>
            <person name="Miyauchi S."/>
            <person name="Kiss E."/>
            <person name="Kuo A."/>
            <person name="Drula E."/>
            <person name="Kohler A."/>
            <person name="Sanchez-Garcia M."/>
            <person name="Morin E."/>
            <person name="Andreopoulos B."/>
            <person name="Barry K.W."/>
            <person name="Bonito G."/>
            <person name="Buee M."/>
            <person name="Carver A."/>
            <person name="Chen C."/>
            <person name="Cichocki N."/>
            <person name="Clum A."/>
            <person name="Culley D."/>
            <person name="Crous P.W."/>
            <person name="Fauchery L."/>
            <person name="Girlanda M."/>
            <person name="Hayes R.D."/>
            <person name="Keri Z."/>
            <person name="LaButti K."/>
            <person name="Lipzen A."/>
            <person name="Lombard V."/>
            <person name="Magnuson J."/>
            <person name="Maillard F."/>
            <person name="Murat C."/>
            <person name="Nolan M."/>
            <person name="Ohm R.A."/>
            <person name="Pangilinan J."/>
            <person name="Pereira M.F."/>
            <person name="Perotto S."/>
            <person name="Peter M."/>
            <person name="Pfister S."/>
            <person name="Riley R."/>
            <person name="Sitrit Y."/>
            <person name="Stielow J.B."/>
            <person name="Szollosi G."/>
            <person name="Zifcakova L."/>
            <person name="Stursova M."/>
            <person name="Spatafora J.W."/>
            <person name="Tedersoo L."/>
            <person name="Vaario L.M."/>
            <person name="Yamada A."/>
            <person name="Yan M."/>
            <person name="Wang P."/>
            <person name="Xu J."/>
            <person name="Bruns T."/>
            <person name="Baldrian P."/>
            <person name="Vilgalys R."/>
            <person name="Dunand C."/>
            <person name="Henrissat B."/>
            <person name="Grigoriev I.V."/>
            <person name="Hibbett D."/>
            <person name="Nagy L.G."/>
            <person name="Martin F.M."/>
        </authorList>
    </citation>
    <scope>NUCLEOTIDE SEQUENCE</scope>
    <source>
        <strain evidence="1">UP504</strain>
    </source>
</reference>
<keyword evidence="2" id="KW-1185">Reference proteome</keyword>
<protein>
    <recommendedName>
        <fullName evidence="3">RRM domain-containing protein</fullName>
    </recommendedName>
</protein>
<proteinExistence type="predicted"/>
<comment type="caution">
    <text evidence="1">The sequence shown here is derived from an EMBL/GenBank/DDBJ whole genome shotgun (WGS) entry which is preliminary data.</text>
</comment>
<accession>A0A9P6AIL6</accession>
<gene>
    <name evidence="1" type="ORF">BS47DRAFT_1489313</name>
</gene>
<evidence type="ECO:0000313" key="2">
    <source>
        <dbReference type="Proteomes" id="UP000886523"/>
    </source>
</evidence>
<dbReference type="EMBL" id="MU129107">
    <property type="protein sequence ID" value="KAF9506547.1"/>
    <property type="molecule type" value="Genomic_DNA"/>
</dbReference>
<evidence type="ECO:0000313" key="1">
    <source>
        <dbReference type="EMBL" id="KAF9506547.1"/>
    </source>
</evidence>
<evidence type="ECO:0008006" key="3">
    <source>
        <dbReference type="Google" id="ProtNLM"/>
    </source>
</evidence>
<dbReference type="AlphaFoldDB" id="A0A9P6AIL6"/>
<sequence>MQRVFSIFASSRTALSARHIPARVVLGGPWSYRFSSSLVESLNESRGLHVSQYSRFLDEAEITNRLKEYEGFVELSPVDHKAPKFRFAIFASPEHAQGDKSQPRESTSDTLFFGELSPKVDPADVEALLRQFSGFISFEKREDRGHWFAKFDTAGNAGAAKASIVVKPDFPARPWSVKLAKRKAT</sequence>